<dbReference type="GO" id="GO:0003676">
    <property type="term" value="F:nucleic acid binding"/>
    <property type="evidence" value="ECO:0007669"/>
    <property type="project" value="InterPro"/>
</dbReference>
<dbReference type="EMBL" id="EQ973820">
    <property type="protein sequence ID" value="EEF44635.1"/>
    <property type="molecule type" value="Genomic_DNA"/>
</dbReference>
<protein>
    <submittedName>
        <fullName evidence="1">Uncharacterized protein</fullName>
    </submittedName>
</protein>
<keyword evidence="2" id="KW-1185">Reference proteome</keyword>
<reference evidence="2" key="1">
    <citation type="journal article" date="2010" name="Nat. Biotechnol.">
        <title>Draft genome sequence of the oilseed species Ricinus communis.</title>
        <authorList>
            <person name="Chan A.P."/>
            <person name="Crabtree J."/>
            <person name="Zhao Q."/>
            <person name="Lorenzi H."/>
            <person name="Orvis J."/>
            <person name="Puiu D."/>
            <person name="Melake-Berhan A."/>
            <person name="Jones K.M."/>
            <person name="Redman J."/>
            <person name="Chen G."/>
            <person name="Cahoon E.B."/>
            <person name="Gedil M."/>
            <person name="Stanke M."/>
            <person name="Haas B.J."/>
            <person name="Wortman J.R."/>
            <person name="Fraser-Liggett C.M."/>
            <person name="Ravel J."/>
            <person name="Rabinowicz P.D."/>
        </authorList>
    </citation>
    <scope>NUCLEOTIDE SEQUENCE [LARGE SCALE GENOMIC DNA]</scope>
    <source>
        <strain evidence="2">cv. Hale</strain>
    </source>
</reference>
<accession>B9RVD4</accession>
<dbReference type="GO" id="GO:0008270">
    <property type="term" value="F:zinc ion binding"/>
    <property type="evidence" value="ECO:0007669"/>
    <property type="project" value="InterPro"/>
</dbReference>
<dbReference type="InterPro" id="IPR036875">
    <property type="entry name" value="Znf_CCHC_sf"/>
</dbReference>
<dbReference type="Proteomes" id="UP000008311">
    <property type="component" value="Unassembled WGS sequence"/>
</dbReference>
<dbReference type="SUPFAM" id="SSF57756">
    <property type="entry name" value="Retrovirus zinc finger-like domains"/>
    <property type="match status" value="1"/>
</dbReference>
<dbReference type="InParanoid" id="B9RVD4"/>
<proteinExistence type="predicted"/>
<evidence type="ECO:0000313" key="2">
    <source>
        <dbReference type="Proteomes" id="UP000008311"/>
    </source>
</evidence>
<organism evidence="1 2">
    <name type="scientific">Ricinus communis</name>
    <name type="common">Castor bean</name>
    <dbReference type="NCBI Taxonomy" id="3988"/>
    <lineage>
        <taxon>Eukaryota</taxon>
        <taxon>Viridiplantae</taxon>
        <taxon>Streptophyta</taxon>
        <taxon>Embryophyta</taxon>
        <taxon>Tracheophyta</taxon>
        <taxon>Spermatophyta</taxon>
        <taxon>Magnoliopsida</taxon>
        <taxon>eudicotyledons</taxon>
        <taxon>Gunneridae</taxon>
        <taxon>Pentapetalae</taxon>
        <taxon>rosids</taxon>
        <taxon>fabids</taxon>
        <taxon>Malpighiales</taxon>
        <taxon>Euphorbiaceae</taxon>
        <taxon>Acalyphoideae</taxon>
        <taxon>Acalypheae</taxon>
        <taxon>Ricinus</taxon>
    </lineage>
</organism>
<name>B9RVD4_RICCO</name>
<sequence>MNCSLCKAKGHNKKGCPNKGTSTSQASVNVMNTTTNEVRNKNVLSQAEAGNRVLTQQHQ</sequence>
<dbReference type="AlphaFoldDB" id="B9RVD4"/>
<gene>
    <name evidence="1" type="ORF">RCOM_1132760</name>
</gene>
<evidence type="ECO:0000313" key="1">
    <source>
        <dbReference type="EMBL" id="EEF44635.1"/>
    </source>
</evidence>